<reference evidence="1" key="2">
    <citation type="journal article" date="2023" name="Proc. Natl. Acad. Sci. U.S.A.">
        <title>A global phylogenomic analysis of the shiitake genus Lentinula.</title>
        <authorList>
            <person name="Sierra-Patev S."/>
            <person name="Min B."/>
            <person name="Naranjo-Ortiz M."/>
            <person name="Looney B."/>
            <person name="Konkel Z."/>
            <person name="Slot J.C."/>
            <person name="Sakamoto Y."/>
            <person name="Steenwyk J.L."/>
            <person name="Rokas A."/>
            <person name="Carro J."/>
            <person name="Camarero S."/>
            <person name="Ferreira P."/>
            <person name="Molpeceres G."/>
            <person name="Ruiz-Duenas F.J."/>
            <person name="Serrano A."/>
            <person name="Henrissat B."/>
            <person name="Drula E."/>
            <person name="Hughes K.W."/>
            <person name="Mata J.L."/>
            <person name="Ishikawa N.K."/>
            <person name="Vargas-Isla R."/>
            <person name="Ushijima S."/>
            <person name="Smith C.A."/>
            <person name="Donoghue J."/>
            <person name="Ahrendt S."/>
            <person name="Andreopoulos W."/>
            <person name="He G."/>
            <person name="LaButti K."/>
            <person name="Lipzen A."/>
            <person name="Ng V."/>
            <person name="Riley R."/>
            <person name="Sandor L."/>
            <person name="Barry K."/>
            <person name="Martinez A.T."/>
            <person name="Xiao Y."/>
            <person name="Gibbons J.G."/>
            <person name="Terashima K."/>
            <person name="Grigoriev I.V."/>
            <person name="Hibbett D."/>
        </authorList>
    </citation>
    <scope>NUCLEOTIDE SEQUENCE</scope>
    <source>
        <strain evidence="1">Sp2 HRB7682 ss15</strain>
    </source>
</reference>
<dbReference type="EMBL" id="JANVFS010000013">
    <property type="protein sequence ID" value="KAJ4482965.1"/>
    <property type="molecule type" value="Genomic_DNA"/>
</dbReference>
<proteinExistence type="predicted"/>
<accession>A0A9W9AHK9</accession>
<sequence>MFVLLRRVSELLIEIPKSRGAVDWIPTRICNTESTVPLSFTQMSSSGSIFHSRLIPNEQSVHDNLQLQDEVTTVRQQRHSTQEKYYLQDTLTRSLICKENIERKPFSLKM</sequence>
<reference evidence="1" key="1">
    <citation type="submission" date="2022-08" db="EMBL/GenBank/DDBJ databases">
        <authorList>
            <consortium name="DOE Joint Genome Institute"/>
            <person name="Min B."/>
            <person name="Riley R."/>
            <person name="Sierra-Patev S."/>
            <person name="Naranjo-Ortiz M."/>
            <person name="Looney B."/>
            <person name="Konkel Z."/>
            <person name="Slot J.C."/>
            <person name="Sakamoto Y."/>
            <person name="Steenwyk J.L."/>
            <person name="Rokas A."/>
            <person name="Carro J."/>
            <person name="Camarero S."/>
            <person name="Ferreira P."/>
            <person name="Molpeceres G."/>
            <person name="Ruiz-Duenas F.J."/>
            <person name="Serrano A."/>
            <person name="Henrissat B."/>
            <person name="Drula E."/>
            <person name="Hughes K.W."/>
            <person name="Mata J.L."/>
            <person name="Ishikawa N.K."/>
            <person name="Vargas-Isla R."/>
            <person name="Ushijima S."/>
            <person name="Smith C.A."/>
            <person name="Ahrendt S."/>
            <person name="Andreopoulos W."/>
            <person name="He G."/>
            <person name="Labutti K."/>
            <person name="Lipzen A."/>
            <person name="Ng V."/>
            <person name="Sandor L."/>
            <person name="Barry K."/>
            <person name="Martinez A.T."/>
            <person name="Xiao Y."/>
            <person name="Gibbons J.G."/>
            <person name="Terashima K."/>
            <person name="Hibbett D.S."/>
            <person name="Grigoriev I.V."/>
        </authorList>
    </citation>
    <scope>NUCLEOTIDE SEQUENCE</scope>
    <source>
        <strain evidence="1">Sp2 HRB7682 ss15</strain>
    </source>
</reference>
<name>A0A9W9AHK9_9AGAR</name>
<comment type="caution">
    <text evidence="1">The sequence shown here is derived from an EMBL/GenBank/DDBJ whole genome shotgun (WGS) entry which is preliminary data.</text>
</comment>
<evidence type="ECO:0000313" key="2">
    <source>
        <dbReference type="Proteomes" id="UP001150238"/>
    </source>
</evidence>
<organism evidence="1 2">
    <name type="scientific">Lentinula lateritia</name>
    <dbReference type="NCBI Taxonomy" id="40482"/>
    <lineage>
        <taxon>Eukaryota</taxon>
        <taxon>Fungi</taxon>
        <taxon>Dikarya</taxon>
        <taxon>Basidiomycota</taxon>
        <taxon>Agaricomycotina</taxon>
        <taxon>Agaricomycetes</taxon>
        <taxon>Agaricomycetidae</taxon>
        <taxon>Agaricales</taxon>
        <taxon>Marasmiineae</taxon>
        <taxon>Omphalotaceae</taxon>
        <taxon>Lentinula</taxon>
    </lineage>
</organism>
<protein>
    <submittedName>
        <fullName evidence="1">Uncharacterized protein</fullName>
    </submittedName>
</protein>
<gene>
    <name evidence="1" type="ORF">C8J55DRAFT_47667</name>
</gene>
<dbReference type="AlphaFoldDB" id="A0A9W9AHK9"/>
<dbReference type="Proteomes" id="UP001150238">
    <property type="component" value="Unassembled WGS sequence"/>
</dbReference>
<evidence type="ECO:0000313" key="1">
    <source>
        <dbReference type="EMBL" id="KAJ4482965.1"/>
    </source>
</evidence>